<sequence length="74" mass="8388">MIQPYSGVQFIILSVLIKGKEVLAQCWCKFLAYWQNVAGCSIVSTLVQMAYQSHHCWFCTAAARLPHPSELEQN</sequence>
<protein>
    <submittedName>
        <fullName evidence="1">Uncharacterized protein</fullName>
    </submittedName>
</protein>
<evidence type="ECO:0000313" key="1">
    <source>
        <dbReference type="EMBL" id="MXU83249.1"/>
    </source>
</evidence>
<name>A0A6B0TTG1_IXORI</name>
<dbReference type="AlphaFoldDB" id="A0A6B0TTG1"/>
<dbReference type="EMBL" id="GIFC01001166">
    <property type="protein sequence ID" value="MXU83249.1"/>
    <property type="molecule type" value="Transcribed_RNA"/>
</dbReference>
<proteinExistence type="predicted"/>
<reference evidence="1" key="1">
    <citation type="submission" date="2019-12" db="EMBL/GenBank/DDBJ databases">
        <title>An insight into the sialome of adult female Ixodes ricinus ticks feeding for 6 days.</title>
        <authorList>
            <person name="Perner J."/>
            <person name="Ribeiro J.M.C."/>
        </authorList>
    </citation>
    <scope>NUCLEOTIDE SEQUENCE</scope>
    <source>
        <strain evidence="1">Semi-engorged</strain>
        <tissue evidence="1">Salivary glands</tissue>
    </source>
</reference>
<organism evidence="1">
    <name type="scientific">Ixodes ricinus</name>
    <name type="common">Common tick</name>
    <name type="synonym">Acarus ricinus</name>
    <dbReference type="NCBI Taxonomy" id="34613"/>
    <lineage>
        <taxon>Eukaryota</taxon>
        <taxon>Metazoa</taxon>
        <taxon>Ecdysozoa</taxon>
        <taxon>Arthropoda</taxon>
        <taxon>Chelicerata</taxon>
        <taxon>Arachnida</taxon>
        <taxon>Acari</taxon>
        <taxon>Parasitiformes</taxon>
        <taxon>Ixodida</taxon>
        <taxon>Ixodoidea</taxon>
        <taxon>Ixodidae</taxon>
        <taxon>Ixodinae</taxon>
        <taxon>Ixodes</taxon>
    </lineage>
</organism>
<accession>A0A6B0TTG1</accession>